<feature type="compositionally biased region" description="Polar residues" evidence="2">
    <location>
        <begin position="1"/>
        <end position="15"/>
    </location>
</feature>
<organism evidence="3 4">
    <name type="scientific">Allacma fusca</name>
    <dbReference type="NCBI Taxonomy" id="39272"/>
    <lineage>
        <taxon>Eukaryota</taxon>
        <taxon>Metazoa</taxon>
        <taxon>Ecdysozoa</taxon>
        <taxon>Arthropoda</taxon>
        <taxon>Hexapoda</taxon>
        <taxon>Collembola</taxon>
        <taxon>Symphypleona</taxon>
        <taxon>Sminthuridae</taxon>
        <taxon>Allacma</taxon>
    </lineage>
</organism>
<feature type="compositionally biased region" description="Basic and acidic residues" evidence="2">
    <location>
        <begin position="122"/>
        <end position="133"/>
    </location>
</feature>
<keyword evidence="1" id="KW-0175">Coiled coil</keyword>
<sequence>MGAKTSKSANITASSPKKEVKEPVVAVEGENHVVNGDAGGKGDENNAKNHVNQVIELTKEELKEIVQEVKDKVAETANDMIEAGKEAVINAVDENKTPTKEEEKKKVKKTLSFRRFSFLRKEKNKTKEDKQKNGEVATPEVIN</sequence>
<evidence type="ECO:0000256" key="2">
    <source>
        <dbReference type="SAM" id="MobiDB-lite"/>
    </source>
</evidence>
<evidence type="ECO:0000313" key="4">
    <source>
        <dbReference type="Proteomes" id="UP000708208"/>
    </source>
</evidence>
<dbReference type="AlphaFoldDB" id="A0A8J2L9J9"/>
<comment type="caution">
    <text evidence="3">The sequence shown here is derived from an EMBL/GenBank/DDBJ whole genome shotgun (WGS) entry which is preliminary data.</text>
</comment>
<feature type="region of interest" description="Disordered" evidence="2">
    <location>
        <begin position="1"/>
        <end position="47"/>
    </location>
</feature>
<reference evidence="3" key="1">
    <citation type="submission" date="2021-06" db="EMBL/GenBank/DDBJ databases">
        <authorList>
            <person name="Hodson N. C."/>
            <person name="Mongue J. A."/>
            <person name="Jaron S. K."/>
        </authorList>
    </citation>
    <scope>NUCLEOTIDE SEQUENCE</scope>
</reference>
<proteinExistence type="predicted"/>
<accession>A0A8J2L9J9</accession>
<evidence type="ECO:0000256" key="1">
    <source>
        <dbReference type="SAM" id="Coils"/>
    </source>
</evidence>
<evidence type="ECO:0000313" key="3">
    <source>
        <dbReference type="EMBL" id="CAG7830230.1"/>
    </source>
</evidence>
<protein>
    <submittedName>
        <fullName evidence="3">Uncharacterized protein</fullName>
    </submittedName>
</protein>
<feature type="region of interest" description="Disordered" evidence="2">
    <location>
        <begin position="122"/>
        <end position="143"/>
    </location>
</feature>
<dbReference type="EMBL" id="CAJVCH010554831">
    <property type="protein sequence ID" value="CAG7830230.1"/>
    <property type="molecule type" value="Genomic_DNA"/>
</dbReference>
<gene>
    <name evidence="3" type="ORF">AFUS01_LOCUS40049</name>
</gene>
<feature type="coiled-coil region" evidence="1">
    <location>
        <begin position="52"/>
        <end position="79"/>
    </location>
</feature>
<keyword evidence="4" id="KW-1185">Reference proteome</keyword>
<dbReference type="Proteomes" id="UP000708208">
    <property type="component" value="Unassembled WGS sequence"/>
</dbReference>
<name>A0A8J2L9J9_9HEXA</name>